<reference evidence="1 2" key="1">
    <citation type="journal article" date="2022" name="Plant J.">
        <title>Chromosome-level genome of Camellia lanceoleosa provides a valuable resource for understanding genome evolution and self-incompatibility.</title>
        <authorList>
            <person name="Gong W."/>
            <person name="Xiao S."/>
            <person name="Wang L."/>
            <person name="Liao Z."/>
            <person name="Chang Y."/>
            <person name="Mo W."/>
            <person name="Hu G."/>
            <person name="Li W."/>
            <person name="Zhao G."/>
            <person name="Zhu H."/>
            <person name="Hu X."/>
            <person name="Ji K."/>
            <person name="Xiang X."/>
            <person name="Song Q."/>
            <person name="Yuan D."/>
            <person name="Jin S."/>
            <person name="Zhang L."/>
        </authorList>
    </citation>
    <scope>NUCLEOTIDE SEQUENCE [LARGE SCALE GENOMIC DNA]</scope>
    <source>
        <strain evidence="1">SQ_2022a</strain>
    </source>
</reference>
<dbReference type="EMBL" id="CM045766">
    <property type="protein sequence ID" value="KAI8002825.1"/>
    <property type="molecule type" value="Genomic_DNA"/>
</dbReference>
<name>A0ACC0GPS7_9ERIC</name>
<keyword evidence="2" id="KW-1185">Reference proteome</keyword>
<evidence type="ECO:0000313" key="2">
    <source>
        <dbReference type="Proteomes" id="UP001060215"/>
    </source>
</evidence>
<organism evidence="1 2">
    <name type="scientific">Camellia lanceoleosa</name>
    <dbReference type="NCBI Taxonomy" id="1840588"/>
    <lineage>
        <taxon>Eukaryota</taxon>
        <taxon>Viridiplantae</taxon>
        <taxon>Streptophyta</taxon>
        <taxon>Embryophyta</taxon>
        <taxon>Tracheophyta</taxon>
        <taxon>Spermatophyta</taxon>
        <taxon>Magnoliopsida</taxon>
        <taxon>eudicotyledons</taxon>
        <taxon>Gunneridae</taxon>
        <taxon>Pentapetalae</taxon>
        <taxon>asterids</taxon>
        <taxon>Ericales</taxon>
        <taxon>Theaceae</taxon>
        <taxon>Camellia</taxon>
    </lineage>
</organism>
<comment type="caution">
    <text evidence="1">The sequence shown here is derived from an EMBL/GenBank/DDBJ whole genome shotgun (WGS) entry which is preliminary data.</text>
</comment>
<dbReference type="Proteomes" id="UP001060215">
    <property type="component" value="Chromosome 9"/>
</dbReference>
<evidence type="ECO:0000313" key="1">
    <source>
        <dbReference type="EMBL" id="KAI8002825.1"/>
    </source>
</evidence>
<proteinExistence type="predicted"/>
<accession>A0ACC0GPS7</accession>
<protein>
    <submittedName>
        <fullName evidence="1">Uncharacterized protein</fullName>
    </submittedName>
</protein>
<gene>
    <name evidence="1" type="ORF">LOK49_LG08G02081</name>
</gene>
<sequence length="982" mass="109208">MGVMSRRVLPVCGKVCFFCPSLRARSRQPVKRYKKLLADIFPRSQDAEPNDRKIGKLCEYASKNPLRIPKITEYLEQRFYKDMRNEHFGSVKVVLCIYRKLLSSCKEQMPLFASSLLGIVRTLLEQTRLDEIRILGCLTLVDFINSQMDSTYMFNLEGLIPKLCQLAQEMGDDERALCLRSAGLQALASMVWFMGEHSHISMDFDTIISVTLENYMDLPVNPENSNLGVLKAEDRASSFSDISEDVPSVQNLVNFKPELDPTMDASQSPSYWSRVCLYNMARLAKEATTVRRLLEPLFHSFDAENHWSSEKGLACSILTYIQLLLEESGINSHLLLSILVKHLDHKNIVKQPIKQIRIVNVTTQLAQNAKLEASVAIIGAITELMKQLRKCMQCSAEASSPSDSSDKWNIDLQSALEKCTLQLANKVGDAGPILDMMAVALENIPSNAVVSKATIFAVYRTAQIISSIPNVSYNKKAFPDALFHQLLLAMAHPDHETRVGAHHVFSIVLMPSLICPWLVRNGGPAQALLGFSPIASQRIKNGSFSIQDESNDKPEEEVSQVLDNGVTQSIKCPSRGRSFSFKNAMVNGKADLTALRLSSHQVSLLLSAIWVQATSTENTPANFEAMAHTYNITLLFTRNKNSSHMALVRCFQLAFSLRSISLDQEGGLQPSRRRSLFTMASCMLIFSARAGNLPELIPLIKSSLTDETVDPYLKLMEDIRLHAVSFDEAKGYGSQEDEVAALKSLSTIELGDKQLRETVISHLMTKLAKLSEDELLGIRKQLLEGFSPDDAYPMGAPLFLETPRPPSPLAQMEAQAFDEVMPVDALTDDESFPEPNGSQSGRKTSLSINSLDILSVNQLLESVLETARQVASLPVSSTPIPYDQVKNQCESLVMGKQQKMSVLQSFKLQQDTKAIVLVNEQENKMPNVTMELSEEDLKLINIEPIQRGGEKVLACSLEYGQQQSLRLPPSSPYDKFLKAAGC</sequence>